<dbReference type="InterPro" id="IPR010496">
    <property type="entry name" value="AL/BT2_dom"/>
</dbReference>
<dbReference type="RefSeq" id="WP_145259465.1">
    <property type="nucleotide sequence ID" value="NZ_CP036279.1"/>
</dbReference>
<evidence type="ECO:0000256" key="1">
    <source>
        <dbReference type="SAM" id="MobiDB-lite"/>
    </source>
</evidence>
<keyword evidence="2" id="KW-0732">Signal</keyword>
<dbReference type="Gene3D" id="2.60.120.560">
    <property type="entry name" value="Exo-inulinase, domain 1"/>
    <property type="match status" value="1"/>
</dbReference>
<dbReference type="KEGG" id="knv:Pan216_34610"/>
<accession>A0A518B6J4</accession>
<sequence precursor="true">MRWFVASLVVGLLGTGVALADDFTPIFNGKSLEGWKGDPKIWRVDDGVIVGETKDVQPLPYNKFLIYEGSRPKNFELRLKAKLTGKNNSGIQYRATPLTDVGDDVVKGYQMDMHPNPNYLGMLYDERGRGIVAQHGQKVVIAKDGKRWLAGSTGPVQEVDPSEWNEYTIIANGNRLIHKINGKTSAEIIDHQEAERELEGVIAFQVHRGPVMTIEIKDVELKELPDGGLVSPDETPVPEGAKRLK</sequence>
<dbReference type="GO" id="GO:0016787">
    <property type="term" value="F:hydrolase activity"/>
    <property type="evidence" value="ECO:0007669"/>
    <property type="project" value="InterPro"/>
</dbReference>
<dbReference type="Pfam" id="PF06439">
    <property type="entry name" value="3keto-disac_hyd"/>
    <property type="match status" value="1"/>
</dbReference>
<feature type="chain" id="PRO_5022048730" description="3-keto-alpha-glucoside-1,2-lyase/3-keto-2-hydroxy-glucal hydratase domain-containing protein" evidence="2">
    <location>
        <begin position="21"/>
        <end position="245"/>
    </location>
</feature>
<protein>
    <recommendedName>
        <fullName evidence="3">3-keto-alpha-glucoside-1,2-lyase/3-keto-2-hydroxy-glucal hydratase domain-containing protein</fullName>
    </recommendedName>
</protein>
<feature type="region of interest" description="Disordered" evidence="1">
    <location>
        <begin position="225"/>
        <end position="245"/>
    </location>
</feature>
<name>A0A518B6J4_9BACT</name>
<organism evidence="4 5">
    <name type="scientific">Kolteria novifilia</name>
    <dbReference type="NCBI Taxonomy" id="2527975"/>
    <lineage>
        <taxon>Bacteria</taxon>
        <taxon>Pseudomonadati</taxon>
        <taxon>Planctomycetota</taxon>
        <taxon>Planctomycetia</taxon>
        <taxon>Kolteriales</taxon>
        <taxon>Kolteriaceae</taxon>
        <taxon>Kolteria</taxon>
    </lineage>
</organism>
<keyword evidence="5" id="KW-1185">Reference proteome</keyword>
<evidence type="ECO:0000256" key="2">
    <source>
        <dbReference type="SAM" id="SignalP"/>
    </source>
</evidence>
<proteinExistence type="predicted"/>
<dbReference type="EMBL" id="CP036279">
    <property type="protein sequence ID" value="QDU62594.1"/>
    <property type="molecule type" value="Genomic_DNA"/>
</dbReference>
<feature type="domain" description="3-keto-alpha-glucoside-1,2-lyase/3-keto-2-hydroxy-glucal hydratase" evidence="3">
    <location>
        <begin position="22"/>
        <end position="222"/>
    </location>
</feature>
<evidence type="ECO:0000313" key="4">
    <source>
        <dbReference type="EMBL" id="QDU62594.1"/>
    </source>
</evidence>
<dbReference type="OrthoDB" id="272468at2"/>
<evidence type="ECO:0000259" key="3">
    <source>
        <dbReference type="Pfam" id="PF06439"/>
    </source>
</evidence>
<feature type="signal peptide" evidence="2">
    <location>
        <begin position="1"/>
        <end position="20"/>
    </location>
</feature>
<reference evidence="4 5" key="1">
    <citation type="submission" date="2019-02" db="EMBL/GenBank/DDBJ databases">
        <title>Deep-cultivation of Planctomycetes and their phenomic and genomic characterization uncovers novel biology.</title>
        <authorList>
            <person name="Wiegand S."/>
            <person name="Jogler M."/>
            <person name="Boedeker C."/>
            <person name="Pinto D."/>
            <person name="Vollmers J."/>
            <person name="Rivas-Marin E."/>
            <person name="Kohn T."/>
            <person name="Peeters S.H."/>
            <person name="Heuer A."/>
            <person name="Rast P."/>
            <person name="Oberbeckmann S."/>
            <person name="Bunk B."/>
            <person name="Jeske O."/>
            <person name="Meyerdierks A."/>
            <person name="Storesund J.E."/>
            <person name="Kallscheuer N."/>
            <person name="Luecker S."/>
            <person name="Lage O.M."/>
            <person name="Pohl T."/>
            <person name="Merkel B.J."/>
            <person name="Hornburger P."/>
            <person name="Mueller R.-W."/>
            <person name="Bruemmer F."/>
            <person name="Labrenz M."/>
            <person name="Spormann A.M."/>
            <person name="Op den Camp H."/>
            <person name="Overmann J."/>
            <person name="Amann R."/>
            <person name="Jetten M.S.M."/>
            <person name="Mascher T."/>
            <person name="Medema M.H."/>
            <person name="Devos D.P."/>
            <person name="Kaster A.-K."/>
            <person name="Ovreas L."/>
            <person name="Rohde M."/>
            <person name="Galperin M.Y."/>
            <person name="Jogler C."/>
        </authorList>
    </citation>
    <scope>NUCLEOTIDE SEQUENCE [LARGE SCALE GENOMIC DNA]</scope>
    <source>
        <strain evidence="4 5">Pan216</strain>
    </source>
</reference>
<dbReference type="AlphaFoldDB" id="A0A518B6J4"/>
<dbReference type="Proteomes" id="UP000317093">
    <property type="component" value="Chromosome"/>
</dbReference>
<gene>
    <name evidence="4" type="ORF">Pan216_34610</name>
</gene>
<evidence type="ECO:0000313" key="5">
    <source>
        <dbReference type="Proteomes" id="UP000317093"/>
    </source>
</evidence>